<accession>A0A2T1HV80</accession>
<keyword evidence="2" id="KW-1185">Reference proteome</keyword>
<sequence length="145" mass="14638">MLNRGLAFGLALALFGLLAGIAPAEARTGTVRIQIFKAGFVVGVSGGSGMLTVAGRSYPLGIGGVSLGATVGASKAELVGRAYNLTRPSDIEGVYTAAEFGAAIAGGGKVAKLKNARGVILEVQGRQAGLMFSLDLSGMQISLRR</sequence>
<evidence type="ECO:0000313" key="2">
    <source>
        <dbReference type="Proteomes" id="UP000239772"/>
    </source>
</evidence>
<evidence type="ECO:0000313" key="1">
    <source>
        <dbReference type="EMBL" id="PSC05572.1"/>
    </source>
</evidence>
<dbReference type="EMBL" id="PVZS01000007">
    <property type="protein sequence ID" value="PSC05572.1"/>
    <property type="molecule type" value="Genomic_DNA"/>
</dbReference>
<proteinExistence type="predicted"/>
<protein>
    <recommendedName>
        <fullName evidence="3">DUF1134 domain-containing protein</fullName>
    </recommendedName>
</protein>
<organism evidence="1 2">
    <name type="scientific">Alsobacter soli</name>
    <dbReference type="NCBI Taxonomy" id="2109933"/>
    <lineage>
        <taxon>Bacteria</taxon>
        <taxon>Pseudomonadati</taxon>
        <taxon>Pseudomonadota</taxon>
        <taxon>Alphaproteobacteria</taxon>
        <taxon>Hyphomicrobiales</taxon>
        <taxon>Alsobacteraceae</taxon>
        <taxon>Alsobacter</taxon>
    </lineage>
</organism>
<dbReference type="Proteomes" id="UP000239772">
    <property type="component" value="Unassembled WGS sequence"/>
</dbReference>
<dbReference type="AlphaFoldDB" id="A0A2T1HV80"/>
<reference evidence="2" key="1">
    <citation type="submission" date="2018-03" db="EMBL/GenBank/DDBJ databases">
        <authorList>
            <person name="Sun L."/>
            <person name="Liu H."/>
            <person name="Chen W."/>
            <person name="Huang K."/>
            <person name="Liu W."/>
            <person name="Gao X."/>
        </authorList>
    </citation>
    <scope>NUCLEOTIDE SEQUENCE [LARGE SCALE GENOMIC DNA]</scope>
    <source>
        <strain evidence="2">SH9</strain>
    </source>
</reference>
<dbReference type="OrthoDB" id="9809946at2"/>
<name>A0A2T1HV80_9HYPH</name>
<gene>
    <name evidence="1" type="ORF">SLNSH_08290</name>
</gene>
<evidence type="ECO:0008006" key="3">
    <source>
        <dbReference type="Google" id="ProtNLM"/>
    </source>
</evidence>
<comment type="caution">
    <text evidence="1">The sequence shown here is derived from an EMBL/GenBank/DDBJ whole genome shotgun (WGS) entry which is preliminary data.</text>
</comment>
<dbReference type="RefSeq" id="WP_106336208.1">
    <property type="nucleotide sequence ID" value="NZ_PVZS01000007.1"/>
</dbReference>